<name>F4RNT7_MELLP</name>
<dbReference type="VEuPathDB" id="FungiDB:MELLADRAFT_63869"/>
<dbReference type="Proteomes" id="UP000001072">
    <property type="component" value="Unassembled WGS sequence"/>
</dbReference>
<accession>F4RNT7</accession>
<evidence type="ECO:0000313" key="2">
    <source>
        <dbReference type="EMBL" id="EGG05854.1"/>
    </source>
</evidence>
<feature type="region of interest" description="Disordered" evidence="1">
    <location>
        <begin position="174"/>
        <end position="225"/>
    </location>
</feature>
<dbReference type="HOGENOM" id="CLU_994269_0_0_1"/>
<keyword evidence="3" id="KW-1185">Reference proteome</keyword>
<dbReference type="AlphaFoldDB" id="F4RNT7"/>
<dbReference type="GeneID" id="18930163"/>
<evidence type="ECO:0000256" key="1">
    <source>
        <dbReference type="SAM" id="MobiDB-lite"/>
    </source>
</evidence>
<protein>
    <submittedName>
        <fullName evidence="2">Uncharacterized protein</fullName>
    </submittedName>
</protein>
<gene>
    <name evidence="2" type="ORF">MELLADRAFT_63869</name>
</gene>
<reference evidence="3" key="1">
    <citation type="journal article" date="2011" name="Proc. Natl. Acad. Sci. U.S.A.">
        <title>Obligate biotrophy features unraveled by the genomic analysis of rust fungi.</title>
        <authorList>
            <person name="Duplessis S."/>
            <person name="Cuomo C.A."/>
            <person name="Lin Y.-C."/>
            <person name="Aerts A."/>
            <person name="Tisserant E."/>
            <person name="Veneault-Fourrey C."/>
            <person name="Joly D.L."/>
            <person name="Hacquard S."/>
            <person name="Amselem J."/>
            <person name="Cantarel B.L."/>
            <person name="Chiu R."/>
            <person name="Coutinho P.M."/>
            <person name="Feau N."/>
            <person name="Field M."/>
            <person name="Frey P."/>
            <person name="Gelhaye E."/>
            <person name="Goldberg J."/>
            <person name="Grabherr M.G."/>
            <person name="Kodira C.D."/>
            <person name="Kohler A."/>
            <person name="Kuees U."/>
            <person name="Lindquist E.A."/>
            <person name="Lucas S.M."/>
            <person name="Mago R."/>
            <person name="Mauceli E."/>
            <person name="Morin E."/>
            <person name="Murat C."/>
            <person name="Pangilinan J.L."/>
            <person name="Park R."/>
            <person name="Pearson M."/>
            <person name="Quesneville H."/>
            <person name="Rouhier N."/>
            <person name="Sakthikumar S."/>
            <person name="Salamov A.A."/>
            <person name="Schmutz J."/>
            <person name="Selles B."/>
            <person name="Shapiro H."/>
            <person name="Tanguay P."/>
            <person name="Tuskan G.A."/>
            <person name="Henrissat B."/>
            <person name="Van de Peer Y."/>
            <person name="Rouze P."/>
            <person name="Ellis J.G."/>
            <person name="Dodds P.N."/>
            <person name="Schein J.E."/>
            <person name="Zhong S."/>
            <person name="Hamelin R.C."/>
            <person name="Grigoriev I.V."/>
            <person name="Szabo L.J."/>
            <person name="Martin F."/>
        </authorList>
    </citation>
    <scope>NUCLEOTIDE SEQUENCE [LARGE SCALE GENOMIC DNA]</scope>
    <source>
        <strain evidence="3">98AG31 / pathotype 3-4-7</strain>
    </source>
</reference>
<dbReference type="EMBL" id="GL883111">
    <property type="protein sequence ID" value="EGG05854.1"/>
    <property type="molecule type" value="Genomic_DNA"/>
</dbReference>
<proteinExistence type="predicted"/>
<evidence type="ECO:0000313" key="3">
    <source>
        <dbReference type="Proteomes" id="UP000001072"/>
    </source>
</evidence>
<feature type="compositionally biased region" description="Polar residues" evidence="1">
    <location>
        <begin position="191"/>
        <end position="210"/>
    </location>
</feature>
<organism evidence="3">
    <name type="scientific">Melampsora larici-populina (strain 98AG31 / pathotype 3-4-7)</name>
    <name type="common">Poplar leaf rust fungus</name>
    <dbReference type="NCBI Taxonomy" id="747676"/>
    <lineage>
        <taxon>Eukaryota</taxon>
        <taxon>Fungi</taxon>
        <taxon>Dikarya</taxon>
        <taxon>Basidiomycota</taxon>
        <taxon>Pucciniomycotina</taxon>
        <taxon>Pucciniomycetes</taxon>
        <taxon>Pucciniales</taxon>
        <taxon>Melampsoraceae</taxon>
        <taxon>Melampsora</taxon>
    </lineage>
</organism>
<dbReference type="KEGG" id="mlr:MELLADRAFT_63869"/>
<sequence length="280" mass="31002">MTIPIRRRWWENPTASELAWFRGLSYRSKSEIIPYPITERSHPDILAGLDQCFDCGELGHSRITTGCISTNPDRKAPDFNDWRRSTNGKTYTVDKLRMSKEDLARLAAEALEEVIEAPMTLSSDDVDILDSIEAAASSQAVASQAVTDATEHSDDIDELGSIEVEASSIATTASQAATSVTEHEFNGGRDGSTSSHDGPQDGQDYTQSLTVDDPSAEGTQNEWAPGVRDASREYLVMTLITSHHSNNWYWWARRDTRTNPTTWFRPEGNKTGAIDISEIS</sequence>
<dbReference type="InParanoid" id="F4RNT7"/>
<dbReference type="RefSeq" id="XP_007410910.1">
    <property type="nucleotide sequence ID" value="XM_007410848.1"/>
</dbReference>